<dbReference type="GO" id="GO:0022857">
    <property type="term" value="F:transmembrane transporter activity"/>
    <property type="evidence" value="ECO:0007669"/>
    <property type="project" value="InterPro"/>
</dbReference>
<dbReference type="InterPro" id="IPR024528">
    <property type="entry name" value="ThrE_2"/>
</dbReference>
<proteinExistence type="inferred from homology"/>
<feature type="transmembrane region" description="Helical" evidence="7">
    <location>
        <begin position="243"/>
        <end position="264"/>
    </location>
</feature>
<comment type="subcellular location">
    <subcellularLocation>
        <location evidence="1">Cell membrane</location>
        <topology evidence="1">Multi-pass membrane protein</topology>
    </subcellularLocation>
</comment>
<name>A0A9D5P259_XYLRU</name>
<dbReference type="EMBL" id="SUYC01000001">
    <property type="protein sequence ID" value="MBE6269443.1"/>
    <property type="molecule type" value="Genomic_DNA"/>
</dbReference>
<evidence type="ECO:0000256" key="2">
    <source>
        <dbReference type="ARBA" id="ARBA00022475"/>
    </source>
</evidence>
<dbReference type="Proteomes" id="UP000806522">
    <property type="component" value="Unassembled WGS sequence"/>
</dbReference>
<evidence type="ECO:0000256" key="1">
    <source>
        <dbReference type="ARBA" id="ARBA00004651"/>
    </source>
</evidence>
<feature type="transmembrane region" description="Helical" evidence="7">
    <location>
        <begin position="341"/>
        <end position="360"/>
    </location>
</feature>
<comment type="similarity">
    <text evidence="6">Belongs to the ThrE exporter (TC 2.A.79) family.</text>
</comment>
<dbReference type="PANTHER" id="PTHR34390:SF2">
    <property type="entry name" value="SUCCINATE TRANSPORTER SUBUNIT YJJP-RELATED"/>
    <property type="match status" value="1"/>
</dbReference>
<accession>A0A9D5P259</accession>
<feature type="transmembrane region" description="Helical" evidence="7">
    <location>
        <begin position="170"/>
        <end position="191"/>
    </location>
</feature>
<evidence type="ECO:0000313" key="10">
    <source>
        <dbReference type="EMBL" id="MBE6269443.1"/>
    </source>
</evidence>
<evidence type="ECO:0000256" key="3">
    <source>
        <dbReference type="ARBA" id="ARBA00022692"/>
    </source>
</evidence>
<keyword evidence="3 7" id="KW-0812">Transmembrane</keyword>
<evidence type="ECO:0000256" key="5">
    <source>
        <dbReference type="ARBA" id="ARBA00023136"/>
    </source>
</evidence>
<comment type="caution">
    <text evidence="10">The sequence shown here is derived from an EMBL/GenBank/DDBJ whole genome shotgun (WGS) entry which is preliminary data.</text>
</comment>
<evidence type="ECO:0000259" key="8">
    <source>
        <dbReference type="Pfam" id="PF06738"/>
    </source>
</evidence>
<dbReference type="InterPro" id="IPR050539">
    <property type="entry name" value="ThrE_Dicarb/AminoAcid_Exp"/>
</dbReference>
<feature type="transmembrane region" description="Helical" evidence="7">
    <location>
        <begin position="211"/>
        <end position="231"/>
    </location>
</feature>
<gene>
    <name evidence="10" type="ORF">E7101_00590</name>
</gene>
<feature type="transmembrane region" description="Helical" evidence="7">
    <location>
        <begin position="308"/>
        <end position="326"/>
    </location>
</feature>
<dbReference type="Pfam" id="PF12821">
    <property type="entry name" value="ThrE_2"/>
    <property type="match status" value="1"/>
</dbReference>
<keyword evidence="5 7" id="KW-0472">Membrane</keyword>
<protein>
    <submittedName>
        <fullName evidence="10">Threonine/serine exporter family protein</fullName>
    </submittedName>
</protein>
<feature type="transmembrane region" description="Helical" evidence="7">
    <location>
        <begin position="408"/>
        <end position="429"/>
    </location>
</feature>
<evidence type="ECO:0000256" key="4">
    <source>
        <dbReference type="ARBA" id="ARBA00022989"/>
    </source>
</evidence>
<feature type="domain" description="Threonine/Serine exporter ThrE" evidence="9">
    <location>
        <begin position="288"/>
        <end position="427"/>
    </location>
</feature>
<keyword evidence="2" id="KW-1003">Cell membrane</keyword>
<dbReference type="PANTHER" id="PTHR34390">
    <property type="entry name" value="UPF0442 PROTEIN YJJB-RELATED"/>
    <property type="match status" value="1"/>
</dbReference>
<dbReference type="Pfam" id="PF06738">
    <property type="entry name" value="ThrE"/>
    <property type="match status" value="1"/>
</dbReference>
<dbReference type="GO" id="GO:0015744">
    <property type="term" value="P:succinate transport"/>
    <property type="evidence" value="ECO:0007669"/>
    <property type="project" value="TreeGrafter"/>
</dbReference>
<reference evidence="10" key="1">
    <citation type="submission" date="2019-04" db="EMBL/GenBank/DDBJ databases">
        <title>Evolution of Biomass-Degrading Anaerobic Consortia Revealed by Metagenomics.</title>
        <authorList>
            <person name="Peng X."/>
        </authorList>
    </citation>
    <scope>NUCLEOTIDE SEQUENCE</scope>
    <source>
        <strain evidence="10">SIG140</strain>
    </source>
</reference>
<organism evidence="10 11">
    <name type="scientific">Xylanibacter ruminicola</name>
    <name type="common">Prevotella ruminicola</name>
    <dbReference type="NCBI Taxonomy" id="839"/>
    <lineage>
        <taxon>Bacteria</taxon>
        <taxon>Pseudomonadati</taxon>
        <taxon>Bacteroidota</taxon>
        <taxon>Bacteroidia</taxon>
        <taxon>Bacteroidales</taxon>
        <taxon>Prevotellaceae</taxon>
        <taxon>Xylanibacter</taxon>
    </lineage>
</organism>
<evidence type="ECO:0000259" key="9">
    <source>
        <dbReference type="Pfam" id="PF12821"/>
    </source>
</evidence>
<sequence length="438" mass="48223">MINIDNLQRRLDLLLRTGCLLMESAADTSRTMRTMKRVAAYLGLPLDRLHIYIVYNMLMVNLSDDERSFTKFQRVEKHGVNLDTLRQVSHLSCKALRLHYQLDRYQQELDYIASQKRNYSPWQVAVGGGLACGGFCIQFGCDWTAFFYAALAAIIGLRLRMLLNEKGSNAYVNIGIAAFVSTLLAWGFSLLSAAAQTSSWLPQMLVSTTPWHPLLACALFIVPGVPLINFVSDMLSGFTQVGMTRAVNTLMMLLAMAFGIAFAIQVCGIDNFAKDLPMTPHHAYDEYMLAAAISAIGFSMIFNTPRQLMWVVALGGIISVCTRNFVNLGPSSGNIGLDQGLVVGSFAGSAVVSIICCALVRRLHTPHQLLSIPSVIPMIPGVLMYRALFAFINMHGVEGEVTVAMNNAIQASLIILFIALGVAIPNVFFRRMITHSLR</sequence>
<evidence type="ECO:0000313" key="11">
    <source>
        <dbReference type="Proteomes" id="UP000806522"/>
    </source>
</evidence>
<feature type="transmembrane region" description="Helical" evidence="7">
    <location>
        <begin position="369"/>
        <end position="388"/>
    </location>
</feature>
<dbReference type="GO" id="GO:0005886">
    <property type="term" value="C:plasma membrane"/>
    <property type="evidence" value="ECO:0007669"/>
    <property type="project" value="UniProtKB-SubCell"/>
</dbReference>
<keyword evidence="4 7" id="KW-1133">Transmembrane helix</keyword>
<evidence type="ECO:0000256" key="7">
    <source>
        <dbReference type="SAM" id="Phobius"/>
    </source>
</evidence>
<feature type="transmembrane region" description="Helical" evidence="7">
    <location>
        <begin position="146"/>
        <end position="163"/>
    </location>
</feature>
<dbReference type="AlphaFoldDB" id="A0A9D5P259"/>
<evidence type="ECO:0000256" key="6">
    <source>
        <dbReference type="ARBA" id="ARBA00034125"/>
    </source>
</evidence>
<feature type="domain" description="Threonine/serine exporter-like N-terminal" evidence="8">
    <location>
        <begin position="12"/>
        <end position="266"/>
    </location>
</feature>
<dbReference type="InterPro" id="IPR010619">
    <property type="entry name" value="ThrE-like_N"/>
</dbReference>
<feature type="transmembrane region" description="Helical" evidence="7">
    <location>
        <begin position="284"/>
        <end position="301"/>
    </location>
</feature>